<dbReference type="EMBL" id="CP119922">
    <property type="protein sequence ID" value="WFD17278.1"/>
    <property type="molecule type" value="Genomic_DNA"/>
</dbReference>
<name>A0AAJ5Z2Z2_9BASI</name>
<dbReference type="InterPro" id="IPR010750">
    <property type="entry name" value="SGF29_tudor-like_dom"/>
</dbReference>
<sequence length="457" mass="50189">MRADRGTGATTEEAQVWQAVRAQLRSLDTARSSSLAAYEKLLKAHADAKNIDALYDATEHAVQEEQKYIVGALEQLDVLLALRKASTGDVRCRKRKADDELDMDTKPKSDMKKGRSPAKQESSHVARIKSQLPLLRGRKVAFCQALRGDQTHEEEWIMATVISTIQGDKMRYIVQDAEDDTAHGPYLVKRESELLTTPYRLMFYDDGADVKQVPAYLVVEHPSSSILDGKYLGAYDSSHIDTLYAPTLTRHDRKSIIHMPSSPLQTSEPRNLTWQQELLTQSWKADRKKAKPKPKKKDQPAAKKVEPASTGLTWQQELFQQGKRPGATFDRAETARDVETFGTAISQSKQPSAQPPKPQKKSAPKKSKSAKPPETPSKAPSGTPLAYAAPGFHNSPSAASLPAPRFLSRAKEVPRAPAESASASASTCPAQPETVDHLLTQILHATSIQSGPTAAKS</sequence>
<dbReference type="CDD" id="cd20393">
    <property type="entry name" value="Tudor_SGF29_rpt1"/>
    <property type="match status" value="1"/>
</dbReference>
<feature type="compositionally biased region" description="Polar residues" evidence="1">
    <location>
        <begin position="310"/>
        <end position="319"/>
    </location>
</feature>
<feature type="compositionally biased region" description="Basic and acidic residues" evidence="1">
    <location>
        <begin position="297"/>
        <end position="306"/>
    </location>
</feature>
<reference evidence="3 4" key="1">
    <citation type="submission" date="2023-03" db="EMBL/GenBank/DDBJ databases">
        <title>Mating type loci evolution in Malassezia.</title>
        <authorList>
            <person name="Coelho M.A."/>
        </authorList>
    </citation>
    <scope>NUCLEOTIDE SEQUENCE [LARGE SCALE GENOMIC DNA]</scope>
    <source>
        <strain evidence="3 4">CBS 13387</strain>
    </source>
</reference>
<dbReference type="Pfam" id="PF07039">
    <property type="entry name" value="SGF29_Tudor"/>
    <property type="match status" value="1"/>
</dbReference>
<proteinExistence type="predicted"/>
<dbReference type="AlphaFoldDB" id="A0AAJ5Z2Z2"/>
<keyword evidence="4" id="KW-1185">Reference proteome</keyword>
<organism evidence="3 4">
    <name type="scientific">Malassezia arunalokei</name>
    <dbReference type="NCBI Taxonomy" id="1514897"/>
    <lineage>
        <taxon>Eukaryota</taxon>
        <taxon>Fungi</taxon>
        <taxon>Dikarya</taxon>
        <taxon>Basidiomycota</taxon>
        <taxon>Ustilaginomycotina</taxon>
        <taxon>Malasseziomycetes</taxon>
        <taxon>Malasseziales</taxon>
        <taxon>Malasseziaceae</taxon>
        <taxon>Malassezia</taxon>
    </lineage>
</organism>
<evidence type="ECO:0000256" key="1">
    <source>
        <dbReference type="SAM" id="MobiDB-lite"/>
    </source>
</evidence>
<dbReference type="InterPro" id="IPR047288">
    <property type="entry name" value="Tudor_SGF29_rpt1"/>
</dbReference>
<feature type="compositionally biased region" description="Basic residues" evidence="1">
    <location>
        <begin position="358"/>
        <end position="369"/>
    </location>
</feature>
<feature type="domain" description="SGF29 C-terminal" evidence="2">
    <location>
        <begin position="137"/>
        <end position="182"/>
    </location>
</feature>
<feature type="compositionally biased region" description="Basic residues" evidence="1">
    <location>
        <begin position="286"/>
        <end position="296"/>
    </location>
</feature>
<accession>A0AAJ5Z2Z2</accession>
<feature type="compositionally biased region" description="Low complexity" evidence="1">
    <location>
        <begin position="370"/>
        <end position="381"/>
    </location>
</feature>
<evidence type="ECO:0000259" key="2">
    <source>
        <dbReference type="Pfam" id="PF07039"/>
    </source>
</evidence>
<protein>
    <recommendedName>
        <fullName evidence="2">SGF29 C-terminal domain-containing protein</fullName>
    </recommendedName>
</protein>
<feature type="region of interest" description="Disordered" evidence="1">
    <location>
        <begin position="283"/>
        <end position="327"/>
    </location>
</feature>
<evidence type="ECO:0000313" key="4">
    <source>
        <dbReference type="Proteomes" id="UP001217582"/>
    </source>
</evidence>
<dbReference type="Gene3D" id="2.30.30.140">
    <property type="match status" value="1"/>
</dbReference>
<dbReference type="Proteomes" id="UP001217582">
    <property type="component" value="Chromosome 7"/>
</dbReference>
<feature type="compositionally biased region" description="Basic and acidic residues" evidence="1">
    <location>
        <begin position="103"/>
        <end position="113"/>
    </location>
</feature>
<feature type="region of interest" description="Disordered" evidence="1">
    <location>
        <begin position="98"/>
        <end position="127"/>
    </location>
</feature>
<feature type="compositionally biased region" description="Low complexity" evidence="1">
    <location>
        <begin position="415"/>
        <end position="432"/>
    </location>
</feature>
<evidence type="ECO:0000313" key="3">
    <source>
        <dbReference type="EMBL" id="WFD17278.1"/>
    </source>
</evidence>
<feature type="region of interest" description="Disordered" evidence="1">
    <location>
        <begin position="344"/>
        <end position="433"/>
    </location>
</feature>
<gene>
    <name evidence="3" type="ORF">MARU1_003328</name>
</gene>